<accession>A0A1G9C1Y5</accession>
<gene>
    <name evidence="2" type="ORF">SAMN05428953_115137</name>
</gene>
<reference evidence="3" key="1">
    <citation type="submission" date="2016-10" db="EMBL/GenBank/DDBJ databases">
        <authorList>
            <person name="Varghese N."/>
            <person name="Submissions S."/>
        </authorList>
    </citation>
    <scope>NUCLEOTIDE SEQUENCE [LARGE SCALE GENOMIC DNA]</scope>
    <source>
        <strain evidence="3">CGMCC 1.11022</strain>
    </source>
</reference>
<proteinExistence type="predicted"/>
<dbReference type="Proteomes" id="UP000198894">
    <property type="component" value="Unassembled WGS sequence"/>
</dbReference>
<evidence type="ECO:0000313" key="3">
    <source>
        <dbReference type="Proteomes" id="UP000198894"/>
    </source>
</evidence>
<feature type="signal peptide" evidence="1">
    <location>
        <begin position="1"/>
        <end position="22"/>
    </location>
</feature>
<dbReference type="EMBL" id="FNEE01000015">
    <property type="protein sequence ID" value="SDK45686.1"/>
    <property type="molecule type" value="Genomic_DNA"/>
</dbReference>
<dbReference type="RefSeq" id="WP_091597193.1">
    <property type="nucleotide sequence ID" value="NZ_FNEE01000015.1"/>
</dbReference>
<protein>
    <submittedName>
        <fullName evidence="2">Uncharacterized protein</fullName>
    </submittedName>
</protein>
<feature type="chain" id="PRO_5011638257" evidence="1">
    <location>
        <begin position="23"/>
        <end position="168"/>
    </location>
</feature>
<keyword evidence="3" id="KW-1185">Reference proteome</keyword>
<organism evidence="2 3">
    <name type="scientific">Mesorhizobium muleiense</name>
    <dbReference type="NCBI Taxonomy" id="1004279"/>
    <lineage>
        <taxon>Bacteria</taxon>
        <taxon>Pseudomonadati</taxon>
        <taxon>Pseudomonadota</taxon>
        <taxon>Alphaproteobacteria</taxon>
        <taxon>Hyphomicrobiales</taxon>
        <taxon>Phyllobacteriaceae</taxon>
        <taxon>Mesorhizobium</taxon>
    </lineage>
</organism>
<name>A0A1G9C1Y5_9HYPH</name>
<keyword evidence="1" id="KW-0732">Signal</keyword>
<sequence>MKSCARFALAGCLAAAAGAAHADEADFLRSFEGNFAGKGTVKVTTEAPTVNVSCRFNSDATSSSLSLDGTCRGLVVVTRAISADLRSSGTKYTGTYVGSRTGPAQLSGRRSGNAINLGIRWAKEVNGDRTAQMTVEKNGEDGMRLTVIDVDPKTGERVTTSRIDLRRT</sequence>
<evidence type="ECO:0000313" key="2">
    <source>
        <dbReference type="EMBL" id="SDK45686.1"/>
    </source>
</evidence>
<dbReference type="AlphaFoldDB" id="A0A1G9C1Y5"/>
<evidence type="ECO:0000256" key="1">
    <source>
        <dbReference type="SAM" id="SignalP"/>
    </source>
</evidence>